<dbReference type="AlphaFoldDB" id="A0A4R4VWH7"/>
<protein>
    <submittedName>
        <fullName evidence="2">Uncharacterized protein</fullName>
    </submittedName>
</protein>
<evidence type="ECO:0000313" key="2">
    <source>
        <dbReference type="EMBL" id="TDD04790.1"/>
    </source>
</evidence>
<sequence>MESDSHSQPKRKAGRPSKGPRETVWGKVPTPLARRFKADAEKRDISQADLLAEVLRKVYGDEREEMALSA</sequence>
<proteinExistence type="predicted"/>
<gene>
    <name evidence="2" type="ORF">E1294_49930</name>
</gene>
<dbReference type="Proteomes" id="UP000294543">
    <property type="component" value="Unassembled WGS sequence"/>
</dbReference>
<dbReference type="RefSeq" id="WP_132519736.1">
    <property type="nucleotide sequence ID" value="NZ_SMKP01000303.1"/>
</dbReference>
<evidence type="ECO:0000313" key="3">
    <source>
        <dbReference type="Proteomes" id="UP000294543"/>
    </source>
</evidence>
<evidence type="ECO:0000256" key="1">
    <source>
        <dbReference type="SAM" id="MobiDB-lite"/>
    </source>
</evidence>
<organism evidence="2 3">
    <name type="scientific">Nonomuraea diastatica</name>
    <dbReference type="NCBI Taxonomy" id="1848329"/>
    <lineage>
        <taxon>Bacteria</taxon>
        <taxon>Bacillati</taxon>
        <taxon>Actinomycetota</taxon>
        <taxon>Actinomycetes</taxon>
        <taxon>Streptosporangiales</taxon>
        <taxon>Streptosporangiaceae</taxon>
        <taxon>Nonomuraea</taxon>
    </lineage>
</organism>
<feature type="region of interest" description="Disordered" evidence="1">
    <location>
        <begin position="1"/>
        <end position="29"/>
    </location>
</feature>
<comment type="caution">
    <text evidence="2">The sequence shown here is derived from an EMBL/GenBank/DDBJ whole genome shotgun (WGS) entry which is preliminary data.</text>
</comment>
<dbReference type="EMBL" id="SMKP01000303">
    <property type="protein sequence ID" value="TDD04790.1"/>
    <property type="molecule type" value="Genomic_DNA"/>
</dbReference>
<accession>A0A4R4VWH7</accession>
<name>A0A4R4VWH7_9ACTN</name>
<reference evidence="2 3" key="1">
    <citation type="submission" date="2019-03" db="EMBL/GenBank/DDBJ databases">
        <title>Draft genome sequences of novel Actinobacteria.</title>
        <authorList>
            <person name="Sahin N."/>
            <person name="Ay H."/>
            <person name="Saygin H."/>
        </authorList>
    </citation>
    <scope>NUCLEOTIDE SEQUENCE [LARGE SCALE GENOMIC DNA]</scope>
    <source>
        <strain evidence="2 3">KC712</strain>
    </source>
</reference>
<keyword evidence="3" id="KW-1185">Reference proteome</keyword>